<dbReference type="InterPro" id="IPR031155">
    <property type="entry name" value="DUR"/>
</dbReference>
<dbReference type="GO" id="GO:0015204">
    <property type="term" value="F:urea transmembrane transporter activity"/>
    <property type="evidence" value="ECO:0007669"/>
    <property type="project" value="InterPro"/>
</dbReference>
<comment type="similarity">
    <text evidence="2 6">Belongs to the sodium:solute symporter (SSF) (TC 2.A.21) family.</text>
</comment>
<dbReference type="InterPro" id="IPR038377">
    <property type="entry name" value="Na/Glc_symporter_sf"/>
</dbReference>
<accession>G3B1X6</accession>
<evidence type="ECO:0000256" key="4">
    <source>
        <dbReference type="ARBA" id="ARBA00022989"/>
    </source>
</evidence>
<keyword evidence="3 7" id="KW-0812">Transmembrane</keyword>
<protein>
    <recommendedName>
        <fullName evidence="10">Urea active transporter</fullName>
    </recommendedName>
</protein>
<dbReference type="EMBL" id="GL996515">
    <property type="protein sequence ID" value="EGV64554.1"/>
    <property type="molecule type" value="Genomic_DNA"/>
</dbReference>
<feature type="transmembrane region" description="Helical" evidence="7">
    <location>
        <begin position="405"/>
        <end position="427"/>
    </location>
</feature>
<dbReference type="Proteomes" id="UP000000707">
    <property type="component" value="Unassembled WGS sequence"/>
</dbReference>
<evidence type="ECO:0000256" key="1">
    <source>
        <dbReference type="ARBA" id="ARBA00004141"/>
    </source>
</evidence>
<feature type="transmembrane region" description="Helical" evidence="7">
    <location>
        <begin position="296"/>
        <end position="321"/>
    </location>
</feature>
<feature type="transmembrane region" description="Helical" evidence="7">
    <location>
        <begin position="628"/>
        <end position="650"/>
    </location>
</feature>
<feature type="transmembrane region" description="Helical" evidence="7">
    <location>
        <begin position="55"/>
        <end position="75"/>
    </location>
</feature>
<sequence length="675" mass="74240">MSDSSDSTVYLLNKASGYGILIGFGAFFAIMIVISTKLMYRYLHENSNSTEMFMVANRSIGLGLTASAIYSSWTWPTELLWVCTMVYNYGIMASFWYGAGLSVQICLMSVLGIEAKKKIPSCHTSLEIVNLRYGKAVHLLYMFLCLVTNLMSCSSMIVGASGAVSIIAGNLHIVASTMLIPFGVLLYTTVGGLKATFLTDFVHSLIVLIILCYINTSVLTSDAIGGLDGLYKLIVEYDGEKYIEGNYKGSILTGKSQGSIIFGIILTIGNFGLTVMDSSFWQKSFSANIRASVPGYLLAAGTIFSNVWPIGAIAGMAAIVLEKTETFPTYPRQMTQFEIDSGFVLPYVLKGVIGKGGLGALLLVIYLAVTSTVSAQLISVSSIVSFDIYKTYINKEATNRQILRVSHFGVVFFGLFAAGFSVMLHYVNVNMTWLGYVYTMIIGPGVIPLVLTITWSRQTKLAAFVSPITGLVFGFTVWGCVTKKMYKEVNVTTLGNQLPCLYGGLTALFLPAIVSVVLSLTIKPYTFNWELLRKAHIIIDEGEDTTIDTNGDVTVIPSKEKEVGAVEIKSDDPSSSESVDVDQHNDRVIAKYTKLAYASFVFVLLITWVIWPLPLYRDWIWSEAYFKGYVTVGLVWVYLALLVIGLFPIYDGRHVLKIVLNGVYRDFFQRGQKAN</sequence>
<dbReference type="eggNOG" id="KOG2348">
    <property type="taxonomic scope" value="Eukaryota"/>
</dbReference>
<evidence type="ECO:0000256" key="6">
    <source>
        <dbReference type="RuleBase" id="RU362091"/>
    </source>
</evidence>
<evidence type="ECO:0000256" key="2">
    <source>
        <dbReference type="ARBA" id="ARBA00006434"/>
    </source>
</evidence>
<feature type="transmembrane region" description="Helical" evidence="7">
    <location>
        <begin position="95"/>
        <end position="115"/>
    </location>
</feature>
<dbReference type="AlphaFoldDB" id="G3B1X6"/>
<dbReference type="Gene3D" id="1.20.1730.10">
    <property type="entry name" value="Sodium/glucose cotransporter"/>
    <property type="match status" value="1"/>
</dbReference>
<feature type="transmembrane region" description="Helical" evidence="7">
    <location>
        <begin position="595"/>
        <end position="616"/>
    </location>
</feature>
<dbReference type="PANTHER" id="PTHR46154:SF3">
    <property type="entry name" value="DUR32P"/>
    <property type="match status" value="1"/>
</dbReference>
<evidence type="ECO:0000256" key="3">
    <source>
        <dbReference type="ARBA" id="ARBA00022692"/>
    </source>
</evidence>
<proteinExistence type="inferred from homology"/>
<reference evidence="8 9" key="1">
    <citation type="journal article" date="2011" name="Proc. Natl. Acad. Sci. U.S.A.">
        <title>Comparative genomics of xylose-fermenting fungi for enhanced biofuel production.</title>
        <authorList>
            <person name="Wohlbach D.J."/>
            <person name="Kuo A."/>
            <person name="Sato T.K."/>
            <person name="Potts K.M."/>
            <person name="Salamov A.A."/>
            <person name="LaButti K.M."/>
            <person name="Sun H."/>
            <person name="Clum A."/>
            <person name="Pangilinan J.L."/>
            <person name="Lindquist E.A."/>
            <person name="Lucas S."/>
            <person name="Lapidus A."/>
            <person name="Jin M."/>
            <person name="Gunawan C."/>
            <person name="Balan V."/>
            <person name="Dale B.E."/>
            <person name="Jeffries T.W."/>
            <person name="Zinkel R."/>
            <person name="Barry K.W."/>
            <person name="Grigoriev I.V."/>
            <person name="Gasch A.P."/>
        </authorList>
    </citation>
    <scope>NUCLEOTIDE SEQUENCE [LARGE SCALE GENOMIC DNA]</scope>
    <source>
        <strain evidence="9">ATCC 10573 / BCRC 21748 / CBS 615 / JCM 9827 / NBRC 10315 / NRRL Y-1498 / VKM Y-70</strain>
    </source>
</reference>
<keyword evidence="5 7" id="KW-0472">Membrane</keyword>
<evidence type="ECO:0000313" key="8">
    <source>
        <dbReference type="EMBL" id="EGV64554.1"/>
    </source>
</evidence>
<organism evidence="9">
    <name type="scientific">Candida tenuis (strain ATCC 10573 / BCRC 21748 / CBS 615 / JCM 9827 / NBRC 10315 / NRRL Y-1498 / VKM Y-70)</name>
    <name type="common">Yeast</name>
    <name type="synonym">Yamadazyma tenuis</name>
    <dbReference type="NCBI Taxonomy" id="590646"/>
    <lineage>
        <taxon>Eukaryota</taxon>
        <taxon>Fungi</taxon>
        <taxon>Dikarya</taxon>
        <taxon>Ascomycota</taxon>
        <taxon>Saccharomycotina</taxon>
        <taxon>Pichiomycetes</taxon>
        <taxon>Debaryomycetaceae</taxon>
        <taxon>Yamadazyma</taxon>
    </lineage>
</organism>
<dbReference type="OrthoDB" id="6132759at2759"/>
<dbReference type="STRING" id="590646.G3B1X6"/>
<feature type="transmembrane region" description="Helical" evidence="7">
    <location>
        <begin position="501"/>
        <end position="522"/>
    </location>
</feature>
<feature type="transmembrane region" description="Helical" evidence="7">
    <location>
        <begin position="136"/>
        <end position="160"/>
    </location>
</feature>
<dbReference type="Pfam" id="PF00474">
    <property type="entry name" value="SSF"/>
    <property type="match status" value="1"/>
</dbReference>
<dbReference type="KEGG" id="cten:18245667"/>
<comment type="subcellular location">
    <subcellularLocation>
        <location evidence="1">Membrane</location>
        <topology evidence="1">Multi-pass membrane protein</topology>
    </subcellularLocation>
</comment>
<evidence type="ECO:0000256" key="5">
    <source>
        <dbReference type="ARBA" id="ARBA00023136"/>
    </source>
</evidence>
<dbReference type="GO" id="GO:0005886">
    <property type="term" value="C:plasma membrane"/>
    <property type="evidence" value="ECO:0007669"/>
    <property type="project" value="TreeGrafter"/>
</dbReference>
<feature type="transmembrane region" description="Helical" evidence="7">
    <location>
        <begin position="197"/>
        <end position="216"/>
    </location>
</feature>
<keyword evidence="4 7" id="KW-1133">Transmembrane helix</keyword>
<feature type="transmembrane region" description="Helical" evidence="7">
    <location>
        <begin position="258"/>
        <end position="276"/>
    </location>
</feature>
<gene>
    <name evidence="8" type="ORF">CANTEDRAFT_103962</name>
</gene>
<dbReference type="InterPro" id="IPR001734">
    <property type="entry name" value="Na/solute_symporter"/>
</dbReference>
<evidence type="ECO:0000256" key="7">
    <source>
        <dbReference type="SAM" id="Phobius"/>
    </source>
</evidence>
<dbReference type="PANTHER" id="PTHR46154">
    <property type="match status" value="1"/>
</dbReference>
<feature type="transmembrane region" description="Helical" evidence="7">
    <location>
        <begin position="15"/>
        <end position="34"/>
    </location>
</feature>
<feature type="transmembrane region" description="Helical" evidence="7">
    <location>
        <begin position="461"/>
        <end position="481"/>
    </location>
</feature>
<feature type="transmembrane region" description="Helical" evidence="7">
    <location>
        <begin position="358"/>
        <end position="384"/>
    </location>
</feature>
<name>G3B1X6_CANTC</name>
<dbReference type="CDD" id="cd11476">
    <property type="entry name" value="SLC5sbd_DUR3"/>
    <property type="match status" value="1"/>
</dbReference>
<keyword evidence="9" id="KW-1185">Reference proteome</keyword>
<evidence type="ECO:0008006" key="10">
    <source>
        <dbReference type="Google" id="ProtNLM"/>
    </source>
</evidence>
<evidence type="ECO:0000313" key="9">
    <source>
        <dbReference type="Proteomes" id="UP000000707"/>
    </source>
</evidence>
<dbReference type="PROSITE" id="PS50283">
    <property type="entry name" value="NA_SOLUT_SYMP_3"/>
    <property type="match status" value="1"/>
</dbReference>
<dbReference type="HOGENOM" id="CLU_010778_2_1_1"/>
<dbReference type="GeneID" id="18245667"/>
<feature type="transmembrane region" description="Helical" evidence="7">
    <location>
        <begin position="433"/>
        <end position="454"/>
    </location>
</feature>
<feature type="transmembrane region" description="Helical" evidence="7">
    <location>
        <begin position="166"/>
        <end position="190"/>
    </location>
</feature>